<evidence type="ECO:0000313" key="2">
    <source>
        <dbReference type="Proteomes" id="UP000007842"/>
    </source>
</evidence>
<name>F8K148_STREN</name>
<dbReference type="eggNOG" id="ENOG50340F7">
    <property type="taxonomic scope" value="Bacteria"/>
</dbReference>
<keyword evidence="2" id="KW-1185">Reference proteome</keyword>
<dbReference type="PATRIC" id="fig|1003195.11.peg.4064"/>
<gene>
    <name evidence="1" type="ordered locus">SCATT_25520</name>
</gene>
<protein>
    <submittedName>
        <fullName evidence="1">Uncharacterized protein</fullName>
    </submittedName>
</protein>
<organism evidence="1 2">
    <name type="scientific">Streptantibioticus cattleyicolor (strain ATCC 35852 / DSM 46488 / JCM 4925 / NBRC 14057 / NRRL 8057)</name>
    <name type="common">Streptomyces cattleya</name>
    <dbReference type="NCBI Taxonomy" id="1003195"/>
    <lineage>
        <taxon>Bacteria</taxon>
        <taxon>Bacillati</taxon>
        <taxon>Actinomycetota</taxon>
        <taxon>Actinomycetes</taxon>
        <taxon>Kitasatosporales</taxon>
        <taxon>Streptomycetaceae</taxon>
        <taxon>Streptantibioticus</taxon>
    </lineage>
</organism>
<sequence length="307" mass="33510">MDWYPAAGETSLLRGQVSFATGFADPVSGMRWFRDPQRRDIQPELTGWPSGPQFEPHSKAEQTMARGARGLAKGIPLVIDTALHFLGSNGPLFGNKIASSRGEPQDPANEVEDFPVMWAAPGTLARTLPWQLDPRRRPERHRTELVVTDRRLVVLGVGPDVRAQADVLWEAPVDAVADAVVKPFSHNQADVQLVFTDTSWVRLNAGRAEMAGRIAGALTRRHQRTIDTELTEAQRRKVAELVAAPPLEVAKSFGPVLPVTEPPRLVKLPSGILSVEIDVPLSRGPKQTLTFYLDAAGTPALPKPGDL</sequence>
<dbReference type="OrthoDB" id="4325998at2"/>
<reference evidence="2" key="1">
    <citation type="submission" date="2011-12" db="EMBL/GenBank/DDBJ databases">
        <title>Complete genome sequence of Streptomyces cattleya strain DSM 46488.</title>
        <authorList>
            <person name="Ou H.-Y."/>
            <person name="Li P."/>
            <person name="Zhao C."/>
            <person name="O'Hagan D."/>
            <person name="Deng Z."/>
        </authorList>
    </citation>
    <scope>NUCLEOTIDE SEQUENCE [LARGE SCALE GENOMIC DNA]</scope>
    <source>
        <strain evidence="2">ATCC 35852 / DSM 46488 / JCM 4925 / NBRC 14057 / NRRL 8057</strain>
    </source>
</reference>
<dbReference type="RefSeq" id="WP_014143305.1">
    <property type="nucleotide sequence ID" value="NC_016111.1"/>
</dbReference>
<accession>G8WWN6</accession>
<dbReference type="HOGENOM" id="CLU_939812_0_0_11"/>
<accession>F8K148</accession>
<proteinExistence type="predicted"/>
<dbReference type="STRING" id="1003195.SCATT_25520"/>
<dbReference type="AlphaFoldDB" id="F8K148"/>
<dbReference type="KEGG" id="scy:SCATT_25520"/>
<dbReference type="EMBL" id="CP003219">
    <property type="protein sequence ID" value="AEW94923.1"/>
    <property type="molecule type" value="Genomic_DNA"/>
</dbReference>
<dbReference type="Proteomes" id="UP000007842">
    <property type="component" value="Chromosome"/>
</dbReference>
<dbReference type="KEGG" id="sct:SCAT_2562"/>
<evidence type="ECO:0000313" key="1">
    <source>
        <dbReference type="EMBL" id="AEW94923.1"/>
    </source>
</evidence>